<dbReference type="PROSITE" id="PS50995">
    <property type="entry name" value="HTH_MARR_2"/>
    <property type="match status" value="1"/>
</dbReference>
<dbReference type="InterPro" id="IPR023187">
    <property type="entry name" value="Tscrpt_reg_MarR-type_CS"/>
</dbReference>
<dbReference type="Proteomes" id="UP001501495">
    <property type="component" value="Unassembled WGS sequence"/>
</dbReference>
<evidence type="ECO:0000256" key="1">
    <source>
        <dbReference type="ARBA" id="ARBA00023015"/>
    </source>
</evidence>
<organism evidence="5 6">
    <name type="scientific">Nocardioides fonticola</name>
    <dbReference type="NCBI Taxonomy" id="450363"/>
    <lineage>
        <taxon>Bacteria</taxon>
        <taxon>Bacillati</taxon>
        <taxon>Actinomycetota</taxon>
        <taxon>Actinomycetes</taxon>
        <taxon>Propionibacteriales</taxon>
        <taxon>Nocardioidaceae</taxon>
        <taxon>Nocardioides</taxon>
    </lineage>
</organism>
<dbReference type="PANTHER" id="PTHR42756">
    <property type="entry name" value="TRANSCRIPTIONAL REGULATOR, MARR"/>
    <property type="match status" value="1"/>
</dbReference>
<protein>
    <submittedName>
        <fullName evidence="5">MarR family winged helix-turn-helix transcriptional regulator</fullName>
    </submittedName>
</protein>
<name>A0ABP7XVN2_9ACTN</name>
<keyword evidence="1" id="KW-0805">Transcription regulation</keyword>
<dbReference type="PROSITE" id="PS01117">
    <property type="entry name" value="HTH_MARR_1"/>
    <property type="match status" value="1"/>
</dbReference>
<dbReference type="InterPro" id="IPR036388">
    <property type="entry name" value="WH-like_DNA-bd_sf"/>
</dbReference>
<evidence type="ECO:0000256" key="2">
    <source>
        <dbReference type="ARBA" id="ARBA00023125"/>
    </source>
</evidence>
<dbReference type="Pfam" id="PF12802">
    <property type="entry name" value="MarR_2"/>
    <property type="match status" value="1"/>
</dbReference>
<dbReference type="InterPro" id="IPR036390">
    <property type="entry name" value="WH_DNA-bd_sf"/>
</dbReference>
<dbReference type="SMART" id="SM00347">
    <property type="entry name" value="HTH_MARR"/>
    <property type="match status" value="1"/>
</dbReference>
<evidence type="ECO:0000313" key="6">
    <source>
        <dbReference type="Proteomes" id="UP001501495"/>
    </source>
</evidence>
<accession>A0ABP7XVN2</accession>
<feature type="domain" description="HTH marR-type" evidence="4">
    <location>
        <begin position="7"/>
        <end position="139"/>
    </location>
</feature>
<dbReference type="PANTHER" id="PTHR42756:SF1">
    <property type="entry name" value="TRANSCRIPTIONAL REPRESSOR OF EMRAB OPERON"/>
    <property type="match status" value="1"/>
</dbReference>
<sequence length="154" mass="17108">MPTSPEPPTLLYLMKQLELAVRARLDDLVRGDGLTALQYTALTVLERHPDLTSAQLARRSFVTAQTMAEMVTAMAERELIDRHRDPRDRRRLVLSLTDHGRRLLARHRDDVAALEAEMLADLSAEEARELRRSTLRCLAALGIPTGGAAAEGEA</sequence>
<dbReference type="SUPFAM" id="SSF46785">
    <property type="entry name" value="Winged helix' DNA-binding domain"/>
    <property type="match status" value="1"/>
</dbReference>
<evidence type="ECO:0000313" key="5">
    <source>
        <dbReference type="EMBL" id="GAA4126785.1"/>
    </source>
</evidence>
<reference evidence="6" key="1">
    <citation type="journal article" date="2019" name="Int. J. Syst. Evol. Microbiol.">
        <title>The Global Catalogue of Microorganisms (GCM) 10K type strain sequencing project: providing services to taxonomists for standard genome sequencing and annotation.</title>
        <authorList>
            <consortium name="The Broad Institute Genomics Platform"/>
            <consortium name="The Broad Institute Genome Sequencing Center for Infectious Disease"/>
            <person name="Wu L."/>
            <person name="Ma J."/>
        </authorList>
    </citation>
    <scope>NUCLEOTIDE SEQUENCE [LARGE SCALE GENOMIC DNA]</scope>
    <source>
        <strain evidence="6">JCM 16703</strain>
    </source>
</reference>
<dbReference type="Gene3D" id="1.10.10.10">
    <property type="entry name" value="Winged helix-like DNA-binding domain superfamily/Winged helix DNA-binding domain"/>
    <property type="match status" value="1"/>
</dbReference>
<gene>
    <name evidence="5" type="ORF">GCM10022215_36770</name>
</gene>
<keyword evidence="6" id="KW-1185">Reference proteome</keyword>
<proteinExistence type="predicted"/>
<dbReference type="EMBL" id="BAAAZH010000028">
    <property type="protein sequence ID" value="GAA4126785.1"/>
    <property type="molecule type" value="Genomic_DNA"/>
</dbReference>
<keyword evidence="2" id="KW-0238">DNA-binding</keyword>
<keyword evidence="3" id="KW-0804">Transcription</keyword>
<comment type="caution">
    <text evidence="5">The sequence shown here is derived from an EMBL/GenBank/DDBJ whole genome shotgun (WGS) entry which is preliminary data.</text>
</comment>
<dbReference type="InterPro" id="IPR000835">
    <property type="entry name" value="HTH_MarR-typ"/>
</dbReference>
<dbReference type="RefSeq" id="WP_344734938.1">
    <property type="nucleotide sequence ID" value="NZ_BAAAZH010000028.1"/>
</dbReference>
<evidence type="ECO:0000256" key="3">
    <source>
        <dbReference type="ARBA" id="ARBA00023163"/>
    </source>
</evidence>
<evidence type="ECO:0000259" key="4">
    <source>
        <dbReference type="PROSITE" id="PS50995"/>
    </source>
</evidence>